<keyword evidence="6 7" id="KW-0012">Acyltransferase</keyword>
<dbReference type="UniPathway" id="UPA00973"/>
<dbReference type="SUPFAM" id="SSF51161">
    <property type="entry name" value="Trimeric LpxA-like enzymes"/>
    <property type="match status" value="1"/>
</dbReference>
<evidence type="ECO:0000256" key="5">
    <source>
        <dbReference type="ARBA" id="ARBA00023098"/>
    </source>
</evidence>
<dbReference type="Proteomes" id="UP000254266">
    <property type="component" value="Unassembled WGS sequence"/>
</dbReference>
<keyword evidence="11" id="KW-1185">Reference proteome</keyword>
<organism evidence="10 11">
    <name type="scientific">endosymbiont of Galathealinum brachiosum</name>
    <dbReference type="NCBI Taxonomy" id="2200906"/>
    <lineage>
        <taxon>Bacteria</taxon>
        <taxon>Pseudomonadati</taxon>
        <taxon>Pseudomonadota</taxon>
        <taxon>Gammaproteobacteria</taxon>
        <taxon>sulfur-oxidizing symbionts</taxon>
    </lineage>
</organism>
<evidence type="ECO:0000259" key="8">
    <source>
        <dbReference type="Pfam" id="PF04613"/>
    </source>
</evidence>
<evidence type="ECO:0000256" key="3">
    <source>
        <dbReference type="ARBA" id="ARBA00022679"/>
    </source>
</evidence>
<dbReference type="CDD" id="cd03352">
    <property type="entry name" value="LbH_LpxD"/>
    <property type="match status" value="1"/>
</dbReference>
<feature type="domain" description="Mannose-1-phosphate guanyltransferase C-terminal" evidence="9">
    <location>
        <begin position="101"/>
        <end position="180"/>
    </location>
</feature>
<keyword evidence="4 7" id="KW-0677">Repeat</keyword>
<sequence>MGYKLKQLAKELGVKLHGDENVVVNSVAPVDKAAEGDICFVSSARYIDNLRSTSASAVIIKEEMLEETDVSSLVVDNPRATYARVVNLLYPLSRPDAGVHPSASIDETAKVSESAYIGANVVIEEKAEIADNVIVEAGCVIGRNSKIGKSTHLYPNVTVYYECSIGEHCILHSSSVIGSDGFGFEFDKTEWLKISQIGGVRIGDKVEIGACSIVDRGALNDTVIEDGVKLDNHVQIAHNVHIGAHTLMSRGVGVGGSTKVGANCLFAGMVGIRDNIEITDNVIITAMTLVSSSIKKAGSYSSPTPMDDTRSWRKNSVRFRQLDDMAKRIRDLEKQIKNKG</sequence>
<keyword evidence="2 7" id="KW-0441">Lipid A biosynthesis</keyword>
<dbReference type="GO" id="GO:0016020">
    <property type="term" value="C:membrane"/>
    <property type="evidence" value="ECO:0007669"/>
    <property type="project" value="GOC"/>
</dbReference>
<comment type="caution">
    <text evidence="10">The sequence shown here is derived from an EMBL/GenBank/DDBJ whole genome shotgun (WGS) entry which is preliminary data.</text>
</comment>
<dbReference type="InterPro" id="IPR007691">
    <property type="entry name" value="LpxD"/>
</dbReference>
<proteinExistence type="inferred from homology"/>
<keyword evidence="3 7" id="KW-0808">Transferase</keyword>
<keyword evidence="5 7" id="KW-0443">Lipid metabolism</keyword>
<comment type="pathway">
    <text evidence="7">Bacterial outer membrane biogenesis; LPS lipid A biosynthesis.</text>
</comment>
<dbReference type="Pfam" id="PF04613">
    <property type="entry name" value="LpxD"/>
    <property type="match status" value="1"/>
</dbReference>
<dbReference type="GO" id="GO:0103118">
    <property type="term" value="F:UDP-3-O-[(3R)-3-hydroxyacyl]-glucosamine N-acyltransferase activity"/>
    <property type="evidence" value="ECO:0007669"/>
    <property type="project" value="UniProtKB-EC"/>
</dbReference>
<dbReference type="InterPro" id="IPR056729">
    <property type="entry name" value="GMPPB_C"/>
</dbReference>
<dbReference type="NCBIfam" id="NF002060">
    <property type="entry name" value="PRK00892.1"/>
    <property type="match status" value="1"/>
</dbReference>
<feature type="active site" description="Proton acceptor" evidence="7">
    <location>
        <position position="238"/>
    </location>
</feature>
<dbReference type="Gene3D" id="1.20.5.170">
    <property type="match status" value="1"/>
</dbReference>
<evidence type="ECO:0000259" key="9">
    <source>
        <dbReference type="Pfam" id="PF25087"/>
    </source>
</evidence>
<dbReference type="EMBL" id="QFXC01000004">
    <property type="protein sequence ID" value="RDH85266.1"/>
    <property type="molecule type" value="Genomic_DNA"/>
</dbReference>
<dbReference type="GO" id="GO:0016410">
    <property type="term" value="F:N-acyltransferase activity"/>
    <property type="evidence" value="ECO:0007669"/>
    <property type="project" value="InterPro"/>
</dbReference>
<name>A0A370DM88_9GAMM</name>
<gene>
    <name evidence="7 10" type="primary">lpxD</name>
    <name evidence="10" type="ORF">DIZ80_02290</name>
</gene>
<dbReference type="PROSITE" id="PS00101">
    <property type="entry name" value="HEXAPEP_TRANSFERASES"/>
    <property type="match status" value="1"/>
</dbReference>
<dbReference type="InterPro" id="IPR020573">
    <property type="entry name" value="UDP_GlcNAc_AcTrfase_non-rep"/>
</dbReference>
<comment type="function">
    <text evidence="7">Catalyzes the N-acylation of UDP-3-O-acylglucosamine using 3-hydroxyacyl-ACP as the acyl donor. Is involved in the biosynthesis of lipid A, a phosphorylated glycolipid that anchors the lipopolysaccharide to the outer membrane of the cell.</text>
</comment>
<dbReference type="PANTHER" id="PTHR43378">
    <property type="entry name" value="UDP-3-O-ACYLGLUCOSAMINE N-ACYLTRANSFERASE"/>
    <property type="match status" value="1"/>
</dbReference>
<evidence type="ECO:0000256" key="2">
    <source>
        <dbReference type="ARBA" id="ARBA00022556"/>
    </source>
</evidence>
<feature type="domain" description="UDP-3-O-[3-hydroxymyristoyl] glucosamine N-acyltransferase non-repeat region" evidence="8">
    <location>
        <begin position="21"/>
        <end position="88"/>
    </location>
</feature>
<evidence type="ECO:0000313" key="11">
    <source>
        <dbReference type="Proteomes" id="UP000254266"/>
    </source>
</evidence>
<evidence type="ECO:0000256" key="4">
    <source>
        <dbReference type="ARBA" id="ARBA00022737"/>
    </source>
</evidence>
<dbReference type="Gene3D" id="2.160.10.10">
    <property type="entry name" value="Hexapeptide repeat proteins"/>
    <property type="match status" value="1"/>
</dbReference>
<dbReference type="AlphaFoldDB" id="A0A370DM88"/>
<evidence type="ECO:0000256" key="6">
    <source>
        <dbReference type="ARBA" id="ARBA00023315"/>
    </source>
</evidence>
<evidence type="ECO:0000256" key="1">
    <source>
        <dbReference type="ARBA" id="ARBA00022516"/>
    </source>
</evidence>
<evidence type="ECO:0000256" key="7">
    <source>
        <dbReference type="HAMAP-Rule" id="MF_00523"/>
    </source>
</evidence>
<dbReference type="Gene3D" id="3.40.1390.10">
    <property type="entry name" value="MurE/MurF, N-terminal domain"/>
    <property type="match status" value="1"/>
</dbReference>
<dbReference type="NCBIfam" id="TIGR01853">
    <property type="entry name" value="lipid_A_lpxD"/>
    <property type="match status" value="1"/>
</dbReference>
<comment type="catalytic activity">
    <reaction evidence="7">
        <text>a UDP-3-O-[(3R)-3-hydroxyacyl]-alpha-D-glucosamine + a (3R)-hydroxyacyl-[ACP] = a UDP-2-N,3-O-bis[(3R)-3-hydroxyacyl]-alpha-D-glucosamine + holo-[ACP] + H(+)</text>
        <dbReference type="Rhea" id="RHEA:53836"/>
        <dbReference type="Rhea" id="RHEA-COMP:9685"/>
        <dbReference type="Rhea" id="RHEA-COMP:9945"/>
        <dbReference type="ChEBI" id="CHEBI:15378"/>
        <dbReference type="ChEBI" id="CHEBI:64479"/>
        <dbReference type="ChEBI" id="CHEBI:78827"/>
        <dbReference type="ChEBI" id="CHEBI:137740"/>
        <dbReference type="ChEBI" id="CHEBI:137748"/>
        <dbReference type="EC" id="2.3.1.191"/>
    </reaction>
</comment>
<comment type="subunit">
    <text evidence="7">Homotrimer.</text>
</comment>
<accession>A0A370DM88</accession>
<reference evidence="10 11" key="1">
    <citation type="journal article" date="2018" name="ISME J.">
        <title>Endosymbiont genomes yield clues of tubeworm success.</title>
        <authorList>
            <person name="Li Y."/>
            <person name="Liles M.R."/>
            <person name="Halanych K.M."/>
        </authorList>
    </citation>
    <scope>NUCLEOTIDE SEQUENCE [LARGE SCALE GENOMIC DNA]</scope>
    <source>
        <strain evidence="10">A1464</strain>
    </source>
</reference>
<protein>
    <recommendedName>
        <fullName evidence="7">UDP-3-O-acylglucosamine N-acyltransferase</fullName>
        <ecNumber evidence="7">2.3.1.191</ecNumber>
    </recommendedName>
</protein>
<dbReference type="GO" id="GO:0009245">
    <property type="term" value="P:lipid A biosynthetic process"/>
    <property type="evidence" value="ECO:0007669"/>
    <property type="project" value="UniProtKB-UniRule"/>
</dbReference>
<keyword evidence="1 7" id="KW-0444">Lipid biosynthesis</keyword>
<dbReference type="InterPro" id="IPR011004">
    <property type="entry name" value="Trimer_LpxA-like_sf"/>
</dbReference>
<dbReference type="EC" id="2.3.1.191" evidence="7"/>
<evidence type="ECO:0000313" key="10">
    <source>
        <dbReference type="EMBL" id="RDH85266.1"/>
    </source>
</evidence>
<dbReference type="Pfam" id="PF25087">
    <property type="entry name" value="GMPPB_C"/>
    <property type="match status" value="1"/>
</dbReference>
<dbReference type="HAMAP" id="MF_00523">
    <property type="entry name" value="LpxD"/>
    <property type="match status" value="1"/>
</dbReference>
<dbReference type="InterPro" id="IPR018357">
    <property type="entry name" value="Hexapep_transf_CS"/>
</dbReference>
<dbReference type="PANTHER" id="PTHR43378:SF2">
    <property type="entry name" value="UDP-3-O-ACYLGLUCOSAMINE N-ACYLTRANSFERASE 1, MITOCHONDRIAL-RELATED"/>
    <property type="match status" value="1"/>
</dbReference>
<comment type="similarity">
    <text evidence="7">Belongs to the transferase hexapeptide repeat family. LpxD subfamily.</text>
</comment>